<evidence type="ECO:0000259" key="1">
    <source>
        <dbReference type="Pfam" id="PF00534"/>
    </source>
</evidence>
<dbReference type="SUPFAM" id="SSF53756">
    <property type="entry name" value="UDP-Glycosyltransferase/glycogen phosphorylase"/>
    <property type="match status" value="1"/>
</dbReference>
<dbReference type="CDD" id="cd03801">
    <property type="entry name" value="GT4_PimA-like"/>
    <property type="match status" value="1"/>
</dbReference>
<evidence type="ECO:0000313" key="2">
    <source>
        <dbReference type="EMBL" id="OGZ01629.1"/>
    </source>
</evidence>
<accession>A0A1G2CJV2</accession>
<dbReference type="PANTHER" id="PTHR12526:SF630">
    <property type="entry name" value="GLYCOSYLTRANSFERASE"/>
    <property type="match status" value="1"/>
</dbReference>
<reference evidence="2 3" key="1">
    <citation type="journal article" date="2016" name="Nat. Commun.">
        <title>Thousands of microbial genomes shed light on interconnected biogeochemical processes in an aquifer system.</title>
        <authorList>
            <person name="Anantharaman K."/>
            <person name="Brown C.T."/>
            <person name="Hug L.A."/>
            <person name="Sharon I."/>
            <person name="Castelle C.J."/>
            <person name="Probst A.J."/>
            <person name="Thomas B.C."/>
            <person name="Singh A."/>
            <person name="Wilkins M.J."/>
            <person name="Karaoz U."/>
            <person name="Brodie E.L."/>
            <person name="Williams K.H."/>
            <person name="Hubbard S.S."/>
            <person name="Banfield J.F."/>
        </authorList>
    </citation>
    <scope>NUCLEOTIDE SEQUENCE [LARGE SCALE GENOMIC DNA]</scope>
</reference>
<dbReference type="GO" id="GO:0016757">
    <property type="term" value="F:glycosyltransferase activity"/>
    <property type="evidence" value="ECO:0007669"/>
    <property type="project" value="InterPro"/>
</dbReference>
<dbReference type="EMBL" id="MHLB01000034">
    <property type="protein sequence ID" value="OGZ01629.1"/>
    <property type="molecule type" value="Genomic_DNA"/>
</dbReference>
<dbReference type="InterPro" id="IPR001296">
    <property type="entry name" value="Glyco_trans_1"/>
</dbReference>
<organism evidence="2 3">
    <name type="scientific">Candidatus Liptonbacteria bacterium RIFCSPLOWO2_01_FULL_53_13</name>
    <dbReference type="NCBI Taxonomy" id="1798651"/>
    <lineage>
        <taxon>Bacteria</taxon>
        <taxon>Candidatus Liptoniibacteriota</taxon>
    </lineage>
</organism>
<proteinExistence type="predicted"/>
<protein>
    <recommendedName>
        <fullName evidence="1">Glycosyl transferase family 1 domain-containing protein</fullName>
    </recommendedName>
</protein>
<name>A0A1G2CJV2_9BACT</name>
<dbReference type="Proteomes" id="UP000178348">
    <property type="component" value="Unassembled WGS sequence"/>
</dbReference>
<dbReference type="PANTHER" id="PTHR12526">
    <property type="entry name" value="GLYCOSYLTRANSFERASE"/>
    <property type="match status" value="1"/>
</dbReference>
<evidence type="ECO:0000313" key="3">
    <source>
        <dbReference type="Proteomes" id="UP000178348"/>
    </source>
</evidence>
<dbReference type="AlphaFoldDB" id="A0A1G2CJV2"/>
<sequence>MKIAFVHLNLAVESGDPRMFYCIAQGIKKQGHDVTVYTARFDPACFPDLHRELNIVVAKPFAAPGAAKRGKSFWDAVNARVARNRFQDEGVEAVRKVLPPDIDVLVCQNDRSYKLGNYYKQAHPRARMVWIMNNAPFYSERKRNFLMTFASMLNAAFEKWQVRRSLSGIDLIVVHDEERGKLARSLGKQTALLPIPVDFKSFYQPVKERASGDRHLTLLGIGALSPTRKFEDIISAGAILRDKGHDVRVILVCKDVQQDIGYKTTLLNLAKTTRMENRIDFHFDGASESELRALQKTADFFVFPNHFNIWSMASFESMAAGLPLLVSRVTSVAEALRDGEEALFFDPGNAEQIADSAHALVSDPARYARVAEAGQKFVKTKLDWGTYIKNFLKAIEDKNKPA</sequence>
<dbReference type="Pfam" id="PF00534">
    <property type="entry name" value="Glycos_transf_1"/>
    <property type="match status" value="1"/>
</dbReference>
<feature type="domain" description="Glycosyl transferase family 1" evidence="1">
    <location>
        <begin position="215"/>
        <end position="376"/>
    </location>
</feature>
<gene>
    <name evidence="2" type="ORF">A2946_02030</name>
</gene>
<dbReference type="Gene3D" id="3.40.50.2000">
    <property type="entry name" value="Glycogen Phosphorylase B"/>
    <property type="match status" value="2"/>
</dbReference>
<comment type="caution">
    <text evidence="2">The sequence shown here is derived from an EMBL/GenBank/DDBJ whole genome shotgun (WGS) entry which is preliminary data.</text>
</comment>